<evidence type="ECO:0000256" key="1">
    <source>
        <dbReference type="SAM" id="MobiDB-lite"/>
    </source>
</evidence>
<evidence type="ECO:0000313" key="3">
    <source>
        <dbReference type="Proteomes" id="UP000664132"/>
    </source>
</evidence>
<accession>A0A8H7TIH1</accession>
<dbReference type="EMBL" id="JAFJYH010000103">
    <property type="protein sequence ID" value="KAG4419526.1"/>
    <property type="molecule type" value="Genomic_DNA"/>
</dbReference>
<organism evidence="2 3">
    <name type="scientific">Cadophora malorum</name>
    <dbReference type="NCBI Taxonomy" id="108018"/>
    <lineage>
        <taxon>Eukaryota</taxon>
        <taxon>Fungi</taxon>
        <taxon>Dikarya</taxon>
        <taxon>Ascomycota</taxon>
        <taxon>Pezizomycotina</taxon>
        <taxon>Leotiomycetes</taxon>
        <taxon>Helotiales</taxon>
        <taxon>Ploettnerulaceae</taxon>
        <taxon>Cadophora</taxon>
    </lineage>
</organism>
<protein>
    <submittedName>
        <fullName evidence="2">Uncharacterized protein</fullName>
    </submittedName>
</protein>
<evidence type="ECO:0000313" key="2">
    <source>
        <dbReference type="EMBL" id="KAG4419526.1"/>
    </source>
</evidence>
<feature type="compositionally biased region" description="Basic and acidic residues" evidence="1">
    <location>
        <begin position="44"/>
        <end position="59"/>
    </location>
</feature>
<feature type="region of interest" description="Disordered" evidence="1">
    <location>
        <begin position="131"/>
        <end position="209"/>
    </location>
</feature>
<feature type="compositionally biased region" description="Low complexity" evidence="1">
    <location>
        <begin position="8"/>
        <end position="17"/>
    </location>
</feature>
<feature type="compositionally biased region" description="Basic and acidic residues" evidence="1">
    <location>
        <begin position="190"/>
        <end position="209"/>
    </location>
</feature>
<comment type="caution">
    <text evidence="2">The sequence shown here is derived from an EMBL/GenBank/DDBJ whole genome shotgun (WGS) entry which is preliminary data.</text>
</comment>
<dbReference type="Proteomes" id="UP000664132">
    <property type="component" value="Unassembled WGS sequence"/>
</dbReference>
<dbReference type="AlphaFoldDB" id="A0A8H7TIH1"/>
<proteinExistence type="predicted"/>
<keyword evidence="3" id="KW-1185">Reference proteome</keyword>
<sequence length="209" mass="21760">MGFLKKISGTGSSSRNSGDGGDKKDNSSRGSGRQEGGSSSGDNEGNKNKSENSSKRDPNKQGSSSSSRTRHSGSGSGSKKRSKDHKPLTLLGKPTKASPSGKMIEPSTTAIPGLVRHQGGAYFDAAAAEEFKREQEAEHRREQGSGILPGGAPGRIDHTAPTSSSGGSPSPPAHANKNLLGPPPKTNSRKARDTEESRRAVEMKEAAKK</sequence>
<gene>
    <name evidence="2" type="ORF">IFR04_007320</name>
</gene>
<reference evidence="2" key="1">
    <citation type="submission" date="2021-02" db="EMBL/GenBank/DDBJ databases">
        <title>Genome sequence Cadophora malorum strain M34.</title>
        <authorList>
            <person name="Stefanovic E."/>
            <person name="Vu D."/>
            <person name="Scully C."/>
            <person name="Dijksterhuis J."/>
            <person name="Roader J."/>
            <person name="Houbraken J."/>
        </authorList>
    </citation>
    <scope>NUCLEOTIDE SEQUENCE</scope>
    <source>
        <strain evidence="2">M34</strain>
    </source>
</reference>
<name>A0A8H7TIH1_9HELO</name>
<feature type="compositionally biased region" description="Basic and acidic residues" evidence="1">
    <location>
        <begin position="131"/>
        <end position="143"/>
    </location>
</feature>
<feature type="compositionally biased region" description="Low complexity" evidence="1">
    <location>
        <begin position="159"/>
        <end position="168"/>
    </location>
</feature>
<feature type="region of interest" description="Disordered" evidence="1">
    <location>
        <begin position="1"/>
        <end position="112"/>
    </location>
</feature>